<dbReference type="InterPro" id="IPR001375">
    <property type="entry name" value="Peptidase_S9_cat"/>
</dbReference>
<accession>A0ABV2JA07</accession>
<dbReference type="InterPro" id="IPR029058">
    <property type="entry name" value="AB_hydrolase_fold"/>
</dbReference>
<sequence>MEYLNMNYSTIEETKIGKTPVYIITPKGENIDKTIVFYHGWSSNKGNQVFRANIFASYGYRVILPEAQYHGERSIKNFDYSDEEIVRKYMLETIMHNIEEAPAIFKYIKEDCGGKIAVGGHSMGAITAGGLYNFKKDLKMAFIFNGVNDWAKLVQDINKDKDIQKVSYTELRVNDFFLDMNPMNQLENFKDRPIVLYNGEEDDIIDPKGQKNFAEELEKVYTKKELLDFQIFESTAHQLTSQMLETAIIFSKEKAGF</sequence>
<dbReference type="PANTHER" id="PTHR47381:SF3">
    <property type="entry name" value="ALPHA_BETA-HYDROLASES SUPERFAMILY PROTEIN"/>
    <property type="match status" value="1"/>
</dbReference>
<name>A0ABV2JA07_9FIRM</name>
<feature type="domain" description="Peptidase S9 prolyl oligopeptidase catalytic" evidence="1">
    <location>
        <begin position="115"/>
        <end position="241"/>
    </location>
</feature>
<keyword evidence="3" id="KW-1185">Reference proteome</keyword>
<dbReference type="EMBL" id="JBEPMA010000006">
    <property type="protein sequence ID" value="MET3617602.1"/>
    <property type="molecule type" value="Genomic_DNA"/>
</dbReference>
<protein>
    <submittedName>
        <fullName evidence="2">Esterase</fullName>
    </submittedName>
</protein>
<dbReference type="RefSeq" id="WP_354368215.1">
    <property type="nucleotide sequence ID" value="NZ_JBEPMA010000006.1"/>
</dbReference>
<evidence type="ECO:0000313" key="2">
    <source>
        <dbReference type="EMBL" id="MET3617602.1"/>
    </source>
</evidence>
<dbReference type="SUPFAM" id="SSF53474">
    <property type="entry name" value="alpha/beta-Hydrolases"/>
    <property type="match status" value="1"/>
</dbReference>
<comment type="caution">
    <text evidence="2">The sequence shown here is derived from an EMBL/GenBank/DDBJ whole genome shotgun (WGS) entry which is preliminary data.</text>
</comment>
<proteinExistence type="predicted"/>
<dbReference type="Proteomes" id="UP001549162">
    <property type="component" value="Unassembled WGS sequence"/>
</dbReference>
<reference evidence="2 3" key="1">
    <citation type="submission" date="2024-06" db="EMBL/GenBank/DDBJ databases">
        <title>Genomic Encyclopedia of Type Strains, Phase IV (KMG-IV): sequencing the most valuable type-strain genomes for metagenomic binning, comparative biology and taxonomic classification.</title>
        <authorList>
            <person name="Goeker M."/>
        </authorList>
    </citation>
    <scope>NUCLEOTIDE SEQUENCE [LARGE SCALE GENOMIC DNA]</scope>
    <source>
        <strain evidence="2 3">DSM 21460</strain>
    </source>
</reference>
<evidence type="ECO:0000313" key="3">
    <source>
        <dbReference type="Proteomes" id="UP001549162"/>
    </source>
</evidence>
<gene>
    <name evidence="2" type="ORF">ABID14_001236</name>
</gene>
<evidence type="ECO:0000259" key="1">
    <source>
        <dbReference type="Pfam" id="PF00326"/>
    </source>
</evidence>
<dbReference type="Gene3D" id="3.40.50.1820">
    <property type="entry name" value="alpha/beta hydrolase"/>
    <property type="match status" value="1"/>
</dbReference>
<dbReference type="Pfam" id="PF00326">
    <property type="entry name" value="Peptidase_S9"/>
    <property type="match status" value="1"/>
</dbReference>
<dbReference type="PANTHER" id="PTHR47381">
    <property type="entry name" value="ALPHA/BETA-HYDROLASES SUPERFAMILY PROTEIN"/>
    <property type="match status" value="1"/>
</dbReference>
<organism evidence="2 3">
    <name type="scientific">Peptoniphilus olsenii</name>
    <dbReference type="NCBI Taxonomy" id="411570"/>
    <lineage>
        <taxon>Bacteria</taxon>
        <taxon>Bacillati</taxon>
        <taxon>Bacillota</taxon>
        <taxon>Tissierellia</taxon>
        <taxon>Tissierellales</taxon>
        <taxon>Peptoniphilaceae</taxon>
        <taxon>Peptoniphilus</taxon>
    </lineage>
</organism>